<keyword evidence="3" id="KW-1185">Reference proteome</keyword>
<dbReference type="Pfam" id="PF13579">
    <property type="entry name" value="Glyco_trans_4_4"/>
    <property type="match status" value="1"/>
</dbReference>
<dbReference type="OrthoDB" id="6794112at2"/>
<organism evidence="2 3">
    <name type="scientific">Alkalilimnicola ehrlichii</name>
    <dbReference type="NCBI Taxonomy" id="351052"/>
    <lineage>
        <taxon>Bacteria</taxon>
        <taxon>Pseudomonadati</taxon>
        <taxon>Pseudomonadota</taxon>
        <taxon>Gammaproteobacteria</taxon>
        <taxon>Chromatiales</taxon>
        <taxon>Ectothiorhodospiraceae</taxon>
        <taxon>Alkalilimnicola</taxon>
    </lineage>
</organism>
<feature type="domain" description="Glycosyltransferase subfamily 4-like N-terminal" evidence="1">
    <location>
        <begin position="33"/>
        <end position="132"/>
    </location>
</feature>
<dbReference type="InterPro" id="IPR028098">
    <property type="entry name" value="Glyco_trans_4-like_N"/>
</dbReference>
<dbReference type="GO" id="GO:0016757">
    <property type="term" value="F:glycosyltransferase activity"/>
    <property type="evidence" value="ECO:0007669"/>
    <property type="project" value="UniProtKB-ARBA"/>
</dbReference>
<dbReference type="AlphaFoldDB" id="A0A3E0WJH1"/>
<dbReference type="Gene3D" id="3.40.50.2000">
    <property type="entry name" value="Glycogen Phosphorylase B"/>
    <property type="match status" value="1"/>
</dbReference>
<protein>
    <recommendedName>
        <fullName evidence="1">Glycosyltransferase subfamily 4-like N-terminal domain-containing protein</fullName>
    </recommendedName>
</protein>
<proteinExistence type="predicted"/>
<dbReference type="EMBL" id="NFZW01000034">
    <property type="protein sequence ID" value="RFA32106.1"/>
    <property type="molecule type" value="Genomic_DNA"/>
</dbReference>
<evidence type="ECO:0000313" key="2">
    <source>
        <dbReference type="EMBL" id="RFA32106.1"/>
    </source>
</evidence>
<evidence type="ECO:0000313" key="3">
    <source>
        <dbReference type="Proteomes" id="UP000256763"/>
    </source>
</evidence>
<comment type="caution">
    <text evidence="2">The sequence shown here is derived from an EMBL/GenBank/DDBJ whole genome shotgun (WGS) entry which is preliminary data.</text>
</comment>
<dbReference type="Proteomes" id="UP000256763">
    <property type="component" value="Unassembled WGS sequence"/>
</dbReference>
<accession>A0A3E0WJH1</accession>
<evidence type="ECO:0000259" key="1">
    <source>
        <dbReference type="Pfam" id="PF13579"/>
    </source>
</evidence>
<dbReference type="SUPFAM" id="SSF53756">
    <property type="entry name" value="UDP-Glycosyltransferase/glycogen phosphorylase"/>
    <property type="match status" value="1"/>
</dbReference>
<reference evidence="3" key="1">
    <citation type="submission" date="2017-05" db="EMBL/GenBank/DDBJ databases">
        <authorList>
            <person name="Sharma S."/>
            <person name="Sidhu C."/>
            <person name="Pinnaka A.K."/>
        </authorList>
    </citation>
    <scope>NUCLEOTIDE SEQUENCE [LARGE SCALE GENOMIC DNA]</scope>
    <source>
        <strain evidence="3">AK93</strain>
    </source>
</reference>
<dbReference type="RefSeq" id="WP_116303915.1">
    <property type="nucleotide sequence ID" value="NZ_NFZV01000033.1"/>
</dbReference>
<sequence>MSQRVWLTWETQRRNRTASAALDAQLFEFDSPSRTRHIKAAVATLKTLHREQPKLIIAQNPSIVLAALAVRYGKFFRIPVAIDAHNAGLEPFGGEKRWANTLSQWLLRNADLTIVSNAALAERVHRHGGRAAVLPDPLPVFPDRASPHL</sequence>
<name>A0A3E0WJH1_9GAMM</name>
<gene>
    <name evidence="2" type="ORF">CAL65_20440</name>
</gene>